<keyword evidence="7" id="KW-0808">Transferase</keyword>
<dbReference type="PANTHER" id="PTHR46577:SF2">
    <property type="entry name" value="TRANSCRIPTIONAL REGULATORY PROTEIN"/>
    <property type="match status" value="1"/>
</dbReference>
<dbReference type="Gene3D" id="3.90.1150.10">
    <property type="entry name" value="Aspartate Aminotransferase, domain 1"/>
    <property type="match status" value="1"/>
</dbReference>
<dbReference type="InterPro" id="IPR015424">
    <property type="entry name" value="PyrdxlP-dep_Trfase"/>
</dbReference>
<evidence type="ECO:0000256" key="4">
    <source>
        <dbReference type="ARBA" id="ARBA00023125"/>
    </source>
</evidence>
<keyword evidence="8" id="KW-1185">Reference proteome</keyword>
<protein>
    <submittedName>
        <fullName evidence="7">PLP-dependent aminotransferase family protein</fullName>
    </submittedName>
</protein>
<dbReference type="InterPro" id="IPR036388">
    <property type="entry name" value="WH-like_DNA-bd_sf"/>
</dbReference>
<comment type="similarity">
    <text evidence="1">In the C-terminal section; belongs to the class-I pyridoxal-phosphate-dependent aminotransferase family.</text>
</comment>
<dbReference type="GO" id="GO:0008483">
    <property type="term" value="F:transaminase activity"/>
    <property type="evidence" value="ECO:0007669"/>
    <property type="project" value="UniProtKB-KW"/>
</dbReference>
<evidence type="ECO:0000256" key="5">
    <source>
        <dbReference type="ARBA" id="ARBA00023163"/>
    </source>
</evidence>
<dbReference type="InterPro" id="IPR000524">
    <property type="entry name" value="Tscrpt_reg_HTH_GntR"/>
</dbReference>
<reference evidence="7 8" key="1">
    <citation type="submission" date="2019-05" db="EMBL/GenBank/DDBJ databases">
        <title>Nesterenkonia sp. GY074 isolated from the Southern Atlantic Ocean.</title>
        <authorList>
            <person name="Zhang G."/>
        </authorList>
    </citation>
    <scope>NUCLEOTIDE SEQUENCE [LARGE SCALE GENOMIC DNA]</scope>
    <source>
        <strain evidence="7 8">GY074</strain>
    </source>
</reference>
<evidence type="ECO:0000259" key="6">
    <source>
        <dbReference type="PROSITE" id="PS50949"/>
    </source>
</evidence>
<keyword evidence="3" id="KW-0805">Transcription regulation</keyword>
<dbReference type="SUPFAM" id="SSF46785">
    <property type="entry name" value="Winged helix' DNA-binding domain"/>
    <property type="match status" value="1"/>
</dbReference>
<feature type="domain" description="HTH gntR-type" evidence="6">
    <location>
        <begin position="1"/>
        <end position="69"/>
    </location>
</feature>
<dbReference type="Proteomes" id="UP000310458">
    <property type="component" value="Unassembled WGS sequence"/>
</dbReference>
<name>A0A5R9B9J5_9MICC</name>
<organism evidence="7 8">
    <name type="scientific">Nesterenkonia salmonea</name>
    <dbReference type="NCBI Taxonomy" id="1804987"/>
    <lineage>
        <taxon>Bacteria</taxon>
        <taxon>Bacillati</taxon>
        <taxon>Actinomycetota</taxon>
        <taxon>Actinomycetes</taxon>
        <taxon>Micrococcales</taxon>
        <taxon>Micrococcaceae</taxon>
        <taxon>Nesterenkonia</taxon>
    </lineage>
</organism>
<keyword evidence="2" id="KW-0663">Pyridoxal phosphate</keyword>
<dbReference type="CDD" id="cd00609">
    <property type="entry name" value="AAT_like"/>
    <property type="match status" value="1"/>
</dbReference>
<dbReference type="Gene3D" id="1.10.10.10">
    <property type="entry name" value="Winged helix-like DNA-binding domain superfamily/Winged helix DNA-binding domain"/>
    <property type="match status" value="1"/>
</dbReference>
<dbReference type="InterPro" id="IPR004839">
    <property type="entry name" value="Aminotransferase_I/II_large"/>
</dbReference>
<dbReference type="InterPro" id="IPR015421">
    <property type="entry name" value="PyrdxlP-dep_Trfase_major"/>
</dbReference>
<keyword evidence="7" id="KW-0032">Aminotransferase</keyword>
<dbReference type="InterPro" id="IPR015422">
    <property type="entry name" value="PyrdxlP-dep_Trfase_small"/>
</dbReference>
<keyword evidence="5" id="KW-0804">Transcription</keyword>
<dbReference type="RefSeq" id="WP_138254091.1">
    <property type="nucleotide sequence ID" value="NZ_VAVZ01000047.1"/>
</dbReference>
<dbReference type="GO" id="GO:0003677">
    <property type="term" value="F:DNA binding"/>
    <property type="evidence" value="ECO:0007669"/>
    <property type="project" value="UniProtKB-KW"/>
</dbReference>
<dbReference type="PANTHER" id="PTHR46577">
    <property type="entry name" value="HTH-TYPE TRANSCRIPTIONAL REGULATORY PROTEIN GABR"/>
    <property type="match status" value="1"/>
</dbReference>
<dbReference type="GO" id="GO:0003700">
    <property type="term" value="F:DNA-binding transcription factor activity"/>
    <property type="evidence" value="ECO:0007669"/>
    <property type="project" value="InterPro"/>
</dbReference>
<dbReference type="EMBL" id="VAVZ01000047">
    <property type="protein sequence ID" value="TLP93346.1"/>
    <property type="molecule type" value="Genomic_DNA"/>
</dbReference>
<dbReference type="CDD" id="cd07377">
    <property type="entry name" value="WHTH_GntR"/>
    <property type="match status" value="1"/>
</dbReference>
<gene>
    <name evidence="7" type="ORF">FEF26_13640</name>
</gene>
<evidence type="ECO:0000313" key="8">
    <source>
        <dbReference type="Proteomes" id="UP000310458"/>
    </source>
</evidence>
<evidence type="ECO:0000313" key="7">
    <source>
        <dbReference type="EMBL" id="TLP93346.1"/>
    </source>
</evidence>
<dbReference type="Gene3D" id="3.40.640.10">
    <property type="entry name" value="Type I PLP-dependent aspartate aminotransferase-like (Major domain)"/>
    <property type="match status" value="1"/>
</dbReference>
<dbReference type="InterPro" id="IPR036390">
    <property type="entry name" value="WH_DNA-bd_sf"/>
</dbReference>
<dbReference type="SMART" id="SM00345">
    <property type="entry name" value="HTH_GNTR"/>
    <property type="match status" value="1"/>
</dbReference>
<dbReference type="AlphaFoldDB" id="A0A5R9B9J5"/>
<comment type="caution">
    <text evidence="7">The sequence shown here is derived from an EMBL/GenBank/DDBJ whole genome shotgun (WGS) entry which is preliminary data.</text>
</comment>
<sequence length="471" mass="49938">MNQDSSTRITQDLTRWVEAATPGVQLPSTRSLVAEYGASPVTVQKVLRALAAQGLVETRPGVGAFVRSVRLARPHDYSWQTAALGTGRSRSPQMASALRAARPGAIDLSSGFPDPDLLPDRLIRTAFTRASRSRAVLAGPSPAGLPDLRAWFAAELAPGVSASLTPPTADDVIIFPGSQSGLSAAFRSLAGSGEPLIMESPTYWGAILAAAQANVEIVPIPSSAQGPDPVDLDRAFAETGARAFYAQPTYANPTGAQWSAQLSADVLETVRRHKAFVIEDDWAHDFAIDSVPRALAAGDDAGHVVYLRSLSKSVSPAVRVAGVVARGPVRDRLMHAAQSESIYVSGMLQAVALDVVTQPAWRTHLRNLSEQLGSRRDLLLSSLHEHAPQLHVEHRPKGALNLWARLPDGTDVGQFVRQAEAGGVSVVPGDELFPAEPVAPHIRLTYAGLDPGHYPSAARVLGEVLQNAAVS</sequence>
<evidence type="ECO:0000256" key="1">
    <source>
        <dbReference type="ARBA" id="ARBA00005384"/>
    </source>
</evidence>
<dbReference type="GO" id="GO:0030170">
    <property type="term" value="F:pyridoxal phosphate binding"/>
    <property type="evidence" value="ECO:0007669"/>
    <property type="project" value="InterPro"/>
</dbReference>
<evidence type="ECO:0000256" key="2">
    <source>
        <dbReference type="ARBA" id="ARBA00022898"/>
    </source>
</evidence>
<dbReference type="OrthoDB" id="9802328at2"/>
<dbReference type="PROSITE" id="PS50949">
    <property type="entry name" value="HTH_GNTR"/>
    <property type="match status" value="1"/>
</dbReference>
<dbReference type="Pfam" id="PF00155">
    <property type="entry name" value="Aminotran_1_2"/>
    <property type="match status" value="1"/>
</dbReference>
<dbReference type="Pfam" id="PF00392">
    <property type="entry name" value="GntR"/>
    <property type="match status" value="1"/>
</dbReference>
<keyword evidence="4" id="KW-0238">DNA-binding</keyword>
<dbReference type="InterPro" id="IPR051446">
    <property type="entry name" value="HTH_trans_reg/aminotransferase"/>
</dbReference>
<evidence type="ECO:0000256" key="3">
    <source>
        <dbReference type="ARBA" id="ARBA00023015"/>
    </source>
</evidence>
<dbReference type="SUPFAM" id="SSF53383">
    <property type="entry name" value="PLP-dependent transferases"/>
    <property type="match status" value="1"/>
</dbReference>
<proteinExistence type="inferred from homology"/>
<accession>A0A5R9B9J5</accession>